<proteinExistence type="predicted"/>
<reference evidence="1" key="1">
    <citation type="submission" date="2019-05" db="EMBL/GenBank/DDBJ databases">
        <title>Annotation for the trematode Paragonimus heterotremus.</title>
        <authorList>
            <person name="Choi Y.-J."/>
        </authorList>
    </citation>
    <scope>NUCLEOTIDE SEQUENCE</scope>
    <source>
        <strain evidence="1">LC</strain>
    </source>
</reference>
<dbReference type="AlphaFoldDB" id="A0A8J4T7X9"/>
<dbReference type="OrthoDB" id="6242958at2759"/>
<evidence type="ECO:0000313" key="1">
    <source>
        <dbReference type="EMBL" id="KAF5396659.1"/>
    </source>
</evidence>
<dbReference type="EMBL" id="LUCH01007640">
    <property type="protein sequence ID" value="KAF5396659.1"/>
    <property type="molecule type" value="Genomic_DNA"/>
</dbReference>
<organism evidence="1 2">
    <name type="scientific">Paragonimus heterotremus</name>
    <dbReference type="NCBI Taxonomy" id="100268"/>
    <lineage>
        <taxon>Eukaryota</taxon>
        <taxon>Metazoa</taxon>
        <taxon>Spiralia</taxon>
        <taxon>Lophotrochozoa</taxon>
        <taxon>Platyhelminthes</taxon>
        <taxon>Trematoda</taxon>
        <taxon>Digenea</taxon>
        <taxon>Plagiorchiida</taxon>
        <taxon>Troglotremata</taxon>
        <taxon>Troglotrematidae</taxon>
        <taxon>Paragonimus</taxon>
    </lineage>
</organism>
<protein>
    <submittedName>
        <fullName evidence="1">Uncharacterized protein</fullName>
    </submittedName>
</protein>
<accession>A0A8J4T7X9</accession>
<dbReference type="Proteomes" id="UP000748531">
    <property type="component" value="Unassembled WGS sequence"/>
</dbReference>
<sequence>MLPCSVLFCGKTWDSVVDELKYFVALDRLNISCKCHSEGDNRPSMAWWKNNIQNQLQAPYAISYESCVPLSQFKMIARCRYFSTYCWCKIPSGIHVIMKLICPILCPVGELSLEQTAHELERITSAFERALSLGLYNSEGISPRHLSLYWTRLAYRLSTQCVIQCHSEVPDMFLTALRFLLILEVADVDTWRCAALCLPRPLYFALTGLLCTSTQEAHQTAPSSGGFFPENPGTTLLNRFLLELENLVELANRFDAFGTVTTKDGGSLSKLACILFDRLACLTFFAIGATHKTHPSLWNTLYEEMQAKSVELWSAFWLESDNNYYLHN</sequence>
<comment type="caution">
    <text evidence="1">The sequence shown here is derived from an EMBL/GenBank/DDBJ whole genome shotgun (WGS) entry which is preliminary data.</text>
</comment>
<keyword evidence="2" id="KW-1185">Reference proteome</keyword>
<evidence type="ECO:0000313" key="2">
    <source>
        <dbReference type="Proteomes" id="UP000748531"/>
    </source>
</evidence>
<name>A0A8J4T7X9_9TREM</name>
<gene>
    <name evidence="1" type="ORF">PHET_10260</name>
</gene>